<dbReference type="Proteomes" id="UP000265618">
    <property type="component" value="Unassembled WGS sequence"/>
</dbReference>
<feature type="compositionally biased region" description="Basic residues" evidence="1">
    <location>
        <begin position="705"/>
        <end position="714"/>
    </location>
</feature>
<comment type="caution">
    <text evidence="2">The sequence shown here is derived from an EMBL/GenBank/DDBJ whole genome shotgun (WGS) entry which is preliminary data.</text>
</comment>
<evidence type="ECO:0000313" key="2">
    <source>
        <dbReference type="EMBL" id="GIQ80602.1"/>
    </source>
</evidence>
<reference evidence="2 3" key="1">
    <citation type="journal article" date="2018" name="PLoS ONE">
        <title>The draft genome of Kipferlia bialata reveals reductive genome evolution in fornicate parasites.</title>
        <authorList>
            <person name="Tanifuji G."/>
            <person name="Takabayashi S."/>
            <person name="Kume K."/>
            <person name="Takagi M."/>
            <person name="Nakayama T."/>
            <person name="Kamikawa R."/>
            <person name="Inagaki Y."/>
            <person name="Hashimoto T."/>
        </authorList>
    </citation>
    <scope>NUCLEOTIDE SEQUENCE [LARGE SCALE GENOMIC DNA]</scope>
    <source>
        <strain evidence="2">NY0173</strain>
    </source>
</reference>
<feature type="compositionally biased region" description="Basic and acidic residues" evidence="1">
    <location>
        <begin position="690"/>
        <end position="704"/>
    </location>
</feature>
<feature type="compositionally biased region" description="Basic and acidic residues" evidence="1">
    <location>
        <begin position="1043"/>
        <end position="1070"/>
    </location>
</feature>
<dbReference type="GO" id="GO:0005847">
    <property type="term" value="C:mRNA cleavage and polyadenylation specificity factor complex"/>
    <property type="evidence" value="ECO:0007669"/>
    <property type="project" value="TreeGrafter"/>
</dbReference>
<feature type="compositionally biased region" description="Polar residues" evidence="1">
    <location>
        <begin position="257"/>
        <end position="267"/>
    </location>
</feature>
<feature type="compositionally biased region" description="Low complexity" evidence="1">
    <location>
        <begin position="1021"/>
        <end position="1036"/>
    </location>
</feature>
<accession>A0A9K3CQL3</accession>
<feature type="compositionally biased region" description="Basic and acidic residues" evidence="1">
    <location>
        <begin position="824"/>
        <end position="833"/>
    </location>
</feature>
<feature type="region of interest" description="Disordered" evidence="1">
    <location>
        <begin position="1"/>
        <end position="78"/>
    </location>
</feature>
<feature type="compositionally biased region" description="Polar residues" evidence="1">
    <location>
        <begin position="994"/>
        <end position="1020"/>
    </location>
</feature>
<evidence type="ECO:0000256" key="1">
    <source>
        <dbReference type="SAM" id="MobiDB-lite"/>
    </source>
</evidence>
<dbReference type="EMBL" id="BDIP01000202">
    <property type="protein sequence ID" value="GIQ80602.1"/>
    <property type="molecule type" value="Genomic_DNA"/>
</dbReference>
<dbReference type="PANTHER" id="PTHR13484">
    <property type="entry name" value="FIP1-LIKE 1 PROTEIN"/>
    <property type="match status" value="1"/>
</dbReference>
<proteinExistence type="predicted"/>
<keyword evidence="3" id="KW-1185">Reference proteome</keyword>
<feature type="compositionally biased region" description="Low complexity" evidence="1">
    <location>
        <begin position="853"/>
        <end position="879"/>
    </location>
</feature>
<feature type="compositionally biased region" description="Basic and acidic residues" evidence="1">
    <location>
        <begin position="1084"/>
        <end position="1093"/>
    </location>
</feature>
<feature type="region of interest" description="Disordered" evidence="1">
    <location>
        <begin position="455"/>
        <end position="475"/>
    </location>
</feature>
<feature type="compositionally biased region" description="Basic and acidic residues" evidence="1">
    <location>
        <begin position="69"/>
        <end position="78"/>
    </location>
</feature>
<feature type="compositionally biased region" description="Basic and acidic residues" evidence="1">
    <location>
        <begin position="1363"/>
        <end position="1386"/>
    </location>
</feature>
<feature type="region of interest" description="Disordered" evidence="1">
    <location>
        <begin position="980"/>
        <end position="1096"/>
    </location>
</feature>
<feature type="region of interest" description="Disordered" evidence="1">
    <location>
        <begin position="1363"/>
        <end position="1399"/>
    </location>
</feature>
<dbReference type="InterPro" id="IPR051187">
    <property type="entry name" value="Pre-mRNA_3'-end_processing_reg"/>
</dbReference>
<feature type="compositionally biased region" description="Basic and acidic residues" evidence="1">
    <location>
        <begin position="715"/>
        <end position="739"/>
    </location>
</feature>
<evidence type="ECO:0000313" key="3">
    <source>
        <dbReference type="Proteomes" id="UP000265618"/>
    </source>
</evidence>
<feature type="compositionally biased region" description="Basic and acidic residues" evidence="1">
    <location>
        <begin position="455"/>
        <end position="467"/>
    </location>
</feature>
<organism evidence="2 3">
    <name type="scientific">Kipferlia bialata</name>
    <dbReference type="NCBI Taxonomy" id="797122"/>
    <lineage>
        <taxon>Eukaryota</taxon>
        <taxon>Metamonada</taxon>
        <taxon>Carpediemonas-like organisms</taxon>
        <taxon>Kipferlia</taxon>
    </lineage>
</organism>
<sequence length="1399" mass="155829">MTGTRAGQVTSRRTSHRGSGRESQRGGQSERWSQIDSGRGEGNTTRREREQETATGGERGTLLDDIDAEGTKREREGKYNLEATTRLLDGMQASRNRTVFDYRKTHELVPIKVPPTVEESTGDRIADSDLVNMKRRAGRLLPDQLPTVIKDTKHLPAVLKALYEHYLSVRVKGVRDSVADTYAADSDAFLAKANTSLSLTAHLSSLRARSRVDLYHKLDMVALKQMALCDALLHVMPNPETRVPNVPSKWRKEVDATTESPEMQSWEASKPPPVGTDSVVGSPQDGDKGEGEGDGEGEGEGEAEKIMKLNLSRSHMLRRKRDMGRASEGLLQALGEMPSRRSTVRQQEESDRRHAAAQKAQLSYRTQMSHREGQSTDRSEAGIPGGGLLEGLGSTQQTDIDQDDLANRSYKVAAVAYEGHSDEETEDYGTRITEDLADLARQSGVSIEALQEMARERARERERERESNGSPSKTMLFLKGVGDQVDLNALIKREKERDIEREKDAAFSSDIGMVIAQTLDKPMEVHPPLERTYLEEEPDQQRMVTQAMQELLRYQPVWRVSRMGEEVLRENIEHGSLVKTTRPAVIAQGLSSHGCREAEAEAMMDFYNMSDLDEDRYDSTSESGSETESESTPDAHAFRLSTRDTDSPVHRSRGGSRAGSKAGSRAGSRAGSTTASPRSGSPGLKILVFEGRHGERERERERIREGRRKNSARSHSREREKEKARDAALTSRSHDASATHSAREFYMGADNDSDWEDLNVPTYAEKEYSQFQHIPSLVPKGLVDLKTLIRLIETDPDEALDVYGSDSEYEEEDGGFGMSPAKRRALEIERKESMNVTNSEEEGERESEDDDGAASFRASPARSPKATKGMSLLLSPPKSVSKEASLLNQLAQMSPASTSMSASTKGEGEGEGEGETEREHDSDVDSDMLTYHPGTEFANRYSNAVAKALSAAIETGPPPEEEDYDEYAILKSPSVLRGQGINKRTAVGTPSRLPKTQQAGGTPSSSLAMGSRTALSTTQGRATPVTPTRRSTSRARMAVLHSTIERDKEEKRERERQLQRQKDEERERHRPLVNGATIGRTSRISRDKGEEHLVPSSMSLADTTTIYKGSVVSQHIDAFQSAWGRYTNEIQSIFTPNGHGHSYLRDVSPRSDMSEIDSEAEDEINAISEELATLSIIPPGPLEFEAPAEPPVLDEILAVLGLHGCAPEVPEPIESIHFIEPEEHDNSIVDRLVEAFGILEMSLPSRMDVFHRCTMDIDVPGTLERRAEVWKGGAYAVRDRETARKQLVRTFKRARKSRELTSQRELREHLERLNQATEACRIAMKRLTGIGDKLTFRNVPYVDRINTDVRRIQQPILKMIRTWHERESGKGSNGVDHETTRERELEALSDDDKESDREI</sequence>
<dbReference type="PANTHER" id="PTHR13484:SF0">
    <property type="entry name" value="PRE-MRNA 3'-END-PROCESSING FACTOR FIP1"/>
    <property type="match status" value="1"/>
</dbReference>
<feature type="region of interest" description="Disordered" evidence="1">
    <location>
        <begin position="238"/>
        <end position="303"/>
    </location>
</feature>
<feature type="region of interest" description="Disordered" evidence="1">
    <location>
        <begin position="338"/>
        <end position="396"/>
    </location>
</feature>
<feature type="compositionally biased region" description="Acidic residues" evidence="1">
    <location>
        <begin position="839"/>
        <end position="852"/>
    </location>
</feature>
<name>A0A9K3CQL3_9EUKA</name>
<feature type="compositionally biased region" description="Acidic residues" evidence="1">
    <location>
        <begin position="292"/>
        <end position="301"/>
    </location>
</feature>
<feature type="region of interest" description="Disordered" evidence="1">
    <location>
        <begin position="613"/>
        <end position="739"/>
    </location>
</feature>
<gene>
    <name evidence="2" type="ORF">KIPB_001428</name>
</gene>
<feature type="region of interest" description="Disordered" evidence="1">
    <location>
        <begin position="806"/>
        <end position="934"/>
    </location>
</feature>
<feature type="compositionally biased region" description="Basic and acidic residues" evidence="1">
    <location>
        <begin position="369"/>
        <end position="380"/>
    </location>
</feature>
<protein>
    <submittedName>
        <fullName evidence="2">Uncharacterized protein</fullName>
    </submittedName>
</protein>
<feature type="compositionally biased region" description="Low complexity" evidence="1">
    <location>
        <begin position="893"/>
        <end position="904"/>
    </location>
</feature>
<feature type="compositionally biased region" description="Low complexity" evidence="1">
    <location>
        <begin position="658"/>
        <end position="676"/>
    </location>
</feature>